<organism evidence="3">
    <name type="scientific">Sesamum latifolium</name>
    <dbReference type="NCBI Taxonomy" id="2727402"/>
    <lineage>
        <taxon>Eukaryota</taxon>
        <taxon>Viridiplantae</taxon>
        <taxon>Streptophyta</taxon>
        <taxon>Embryophyta</taxon>
        <taxon>Tracheophyta</taxon>
        <taxon>Spermatophyta</taxon>
        <taxon>Magnoliopsida</taxon>
        <taxon>eudicotyledons</taxon>
        <taxon>Gunneridae</taxon>
        <taxon>Pentapetalae</taxon>
        <taxon>asterids</taxon>
        <taxon>lamiids</taxon>
        <taxon>Lamiales</taxon>
        <taxon>Pedaliaceae</taxon>
        <taxon>Sesamum</taxon>
    </lineage>
</organism>
<feature type="domain" description="Reverse transcriptase zinc-binding" evidence="2">
    <location>
        <begin position="85"/>
        <end position="175"/>
    </location>
</feature>
<dbReference type="EMBL" id="JACGWN010000010">
    <property type="protein sequence ID" value="KAL0427367.1"/>
    <property type="molecule type" value="Genomic_DNA"/>
</dbReference>
<evidence type="ECO:0000256" key="1">
    <source>
        <dbReference type="SAM" id="SignalP"/>
    </source>
</evidence>
<accession>A0AAW2VGS4</accession>
<name>A0AAW2VGS4_9LAMI</name>
<proteinExistence type="predicted"/>
<reference evidence="3" key="1">
    <citation type="submission" date="2020-06" db="EMBL/GenBank/DDBJ databases">
        <authorList>
            <person name="Li T."/>
            <person name="Hu X."/>
            <person name="Zhang T."/>
            <person name="Song X."/>
            <person name="Zhang H."/>
            <person name="Dai N."/>
            <person name="Sheng W."/>
            <person name="Hou X."/>
            <person name="Wei L."/>
        </authorList>
    </citation>
    <scope>NUCLEOTIDE SEQUENCE</scope>
    <source>
        <strain evidence="3">KEN1</strain>
        <tissue evidence="3">Leaf</tissue>
    </source>
</reference>
<feature type="signal peptide" evidence="1">
    <location>
        <begin position="1"/>
        <end position="22"/>
    </location>
</feature>
<dbReference type="AlphaFoldDB" id="A0AAW2VGS4"/>
<evidence type="ECO:0000313" key="3">
    <source>
        <dbReference type="EMBL" id="KAL0427367.1"/>
    </source>
</evidence>
<reference evidence="3" key="2">
    <citation type="journal article" date="2024" name="Plant">
        <title>Genomic evolution and insights into agronomic trait innovations of Sesamum species.</title>
        <authorList>
            <person name="Miao H."/>
            <person name="Wang L."/>
            <person name="Qu L."/>
            <person name="Liu H."/>
            <person name="Sun Y."/>
            <person name="Le M."/>
            <person name="Wang Q."/>
            <person name="Wei S."/>
            <person name="Zheng Y."/>
            <person name="Lin W."/>
            <person name="Duan Y."/>
            <person name="Cao H."/>
            <person name="Xiong S."/>
            <person name="Wang X."/>
            <person name="Wei L."/>
            <person name="Li C."/>
            <person name="Ma Q."/>
            <person name="Ju M."/>
            <person name="Zhao R."/>
            <person name="Li G."/>
            <person name="Mu C."/>
            <person name="Tian Q."/>
            <person name="Mei H."/>
            <person name="Zhang T."/>
            <person name="Gao T."/>
            <person name="Zhang H."/>
        </authorList>
    </citation>
    <scope>NUCLEOTIDE SEQUENCE</scope>
    <source>
        <strain evidence="3">KEN1</strain>
    </source>
</reference>
<dbReference type="InterPro" id="IPR026960">
    <property type="entry name" value="RVT-Znf"/>
</dbReference>
<dbReference type="Pfam" id="PF13966">
    <property type="entry name" value="zf-RVT"/>
    <property type="match status" value="1"/>
</dbReference>
<protein>
    <recommendedName>
        <fullName evidence="2">Reverse transcriptase zinc-binding domain-containing protein</fullName>
    </recommendedName>
</protein>
<evidence type="ECO:0000259" key="2">
    <source>
        <dbReference type="Pfam" id="PF13966"/>
    </source>
</evidence>
<comment type="caution">
    <text evidence="3">The sequence shown here is derived from an EMBL/GenBank/DDBJ whole genome shotgun (WGS) entry which is preliminary data.</text>
</comment>
<feature type="chain" id="PRO_5043991308" description="Reverse transcriptase zinc-binding domain-containing protein" evidence="1">
    <location>
        <begin position="23"/>
        <end position="231"/>
    </location>
</feature>
<sequence>MKCGTHLMNAILIASLNRTVDAHSRATFSEDCNVAHLITSANEWNEPLILAEFCPEDAECILGIKLRGAEVSNEVIWHFEKKGNFSVKSAYRLALELKDEGTASMHTGKWNFIWHSKTAPKVVLFAWLCAHDVLPTSQRLLQRGVTISEGRGSCLADHEDVMHVLFFCSFARLVWAISGLPWGVLQSASASVEQWFSRVHYDLERAEWDFFLTICWALWWARNRGSLRARG</sequence>
<gene>
    <name evidence="3" type="ORF">Slati_2911500</name>
</gene>
<keyword evidence="1" id="KW-0732">Signal</keyword>